<dbReference type="Pfam" id="PF13947">
    <property type="entry name" value="GUB_WAK_bind"/>
    <property type="match status" value="1"/>
</dbReference>
<keyword evidence="3" id="KW-0732">Signal</keyword>
<accession>A0A9D4AER2</accession>
<dbReference type="GO" id="GO:0016020">
    <property type="term" value="C:membrane"/>
    <property type="evidence" value="ECO:0007669"/>
    <property type="project" value="UniProtKB-SubCell"/>
</dbReference>
<sequence length="102" mass="11907">MPKPKPQLPIYALVAAIIVLPNHRFQSCVAITRIKYCNATICENVKMSYPFRLPTQPPKCSDHRFELLSDSNNCTVLSLNYCRFYVQSVWYEYFTIRVIDRG</sequence>
<protein>
    <recommendedName>
        <fullName evidence="6">Wall-associated receptor kinase galacturonan-binding domain-containing protein</fullName>
    </recommendedName>
</protein>
<keyword evidence="4" id="KW-1133">Transmembrane helix</keyword>
<dbReference type="AlphaFoldDB" id="A0A9D4AER2"/>
<dbReference type="Proteomes" id="UP000828251">
    <property type="component" value="Unassembled WGS sequence"/>
</dbReference>
<organism evidence="7 8">
    <name type="scientific">Gossypium stocksii</name>
    <dbReference type="NCBI Taxonomy" id="47602"/>
    <lineage>
        <taxon>Eukaryota</taxon>
        <taxon>Viridiplantae</taxon>
        <taxon>Streptophyta</taxon>
        <taxon>Embryophyta</taxon>
        <taxon>Tracheophyta</taxon>
        <taxon>Spermatophyta</taxon>
        <taxon>Magnoliopsida</taxon>
        <taxon>eudicotyledons</taxon>
        <taxon>Gunneridae</taxon>
        <taxon>Pentapetalae</taxon>
        <taxon>rosids</taxon>
        <taxon>malvids</taxon>
        <taxon>Malvales</taxon>
        <taxon>Malvaceae</taxon>
        <taxon>Malvoideae</taxon>
        <taxon>Gossypium</taxon>
    </lineage>
</organism>
<keyword evidence="5" id="KW-0472">Membrane</keyword>
<proteinExistence type="predicted"/>
<evidence type="ECO:0000259" key="6">
    <source>
        <dbReference type="Pfam" id="PF13947"/>
    </source>
</evidence>
<evidence type="ECO:0000313" key="7">
    <source>
        <dbReference type="EMBL" id="KAH1115332.1"/>
    </source>
</evidence>
<evidence type="ECO:0000256" key="3">
    <source>
        <dbReference type="ARBA" id="ARBA00022729"/>
    </source>
</evidence>
<evidence type="ECO:0000256" key="2">
    <source>
        <dbReference type="ARBA" id="ARBA00022692"/>
    </source>
</evidence>
<evidence type="ECO:0000256" key="4">
    <source>
        <dbReference type="ARBA" id="ARBA00022989"/>
    </source>
</evidence>
<evidence type="ECO:0000256" key="5">
    <source>
        <dbReference type="ARBA" id="ARBA00023136"/>
    </source>
</evidence>
<dbReference type="GO" id="GO:0030247">
    <property type="term" value="F:polysaccharide binding"/>
    <property type="evidence" value="ECO:0007669"/>
    <property type="project" value="InterPro"/>
</dbReference>
<gene>
    <name evidence="7" type="ORF">J1N35_008710</name>
</gene>
<dbReference type="EMBL" id="JAIQCV010000003">
    <property type="protein sequence ID" value="KAH1115332.1"/>
    <property type="molecule type" value="Genomic_DNA"/>
</dbReference>
<evidence type="ECO:0000313" key="8">
    <source>
        <dbReference type="Proteomes" id="UP000828251"/>
    </source>
</evidence>
<keyword evidence="2" id="KW-0812">Transmembrane</keyword>
<dbReference type="OrthoDB" id="1146903at2759"/>
<dbReference type="InterPro" id="IPR025287">
    <property type="entry name" value="WAK_GUB"/>
</dbReference>
<feature type="domain" description="Wall-associated receptor kinase galacturonan-binding" evidence="6">
    <location>
        <begin position="37"/>
        <end position="100"/>
    </location>
</feature>
<comment type="subcellular location">
    <subcellularLocation>
        <location evidence="1">Membrane</location>
        <topology evidence="1">Single-pass membrane protein</topology>
    </subcellularLocation>
</comment>
<keyword evidence="8" id="KW-1185">Reference proteome</keyword>
<evidence type="ECO:0000256" key="1">
    <source>
        <dbReference type="ARBA" id="ARBA00004167"/>
    </source>
</evidence>
<comment type="caution">
    <text evidence="7">The sequence shown here is derived from an EMBL/GenBank/DDBJ whole genome shotgun (WGS) entry which is preliminary data.</text>
</comment>
<name>A0A9D4AER2_9ROSI</name>
<reference evidence="7 8" key="1">
    <citation type="journal article" date="2021" name="Plant Biotechnol. J.">
        <title>Multi-omics assisted identification of the key and species-specific regulatory components of drought-tolerant mechanisms in Gossypium stocksii.</title>
        <authorList>
            <person name="Yu D."/>
            <person name="Ke L."/>
            <person name="Zhang D."/>
            <person name="Wu Y."/>
            <person name="Sun Y."/>
            <person name="Mei J."/>
            <person name="Sun J."/>
            <person name="Sun Y."/>
        </authorList>
    </citation>
    <scope>NUCLEOTIDE SEQUENCE [LARGE SCALE GENOMIC DNA]</scope>
    <source>
        <strain evidence="8">cv. E1</strain>
        <tissue evidence="7">Leaf</tissue>
    </source>
</reference>